<evidence type="ECO:0000313" key="4">
    <source>
        <dbReference type="EMBL" id="GHP12107.1"/>
    </source>
</evidence>
<organism evidence="4 5">
    <name type="scientific">Pycnococcus provasolii</name>
    <dbReference type="NCBI Taxonomy" id="41880"/>
    <lineage>
        <taxon>Eukaryota</taxon>
        <taxon>Viridiplantae</taxon>
        <taxon>Chlorophyta</taxon>
        <taxon>Pseudoscourfieldiophyceae</taxon>
        <taxon>Pseudoscourfieldiales</taxon>
        <taxon>Pycnococcaceae</taxon>
        <taxon>Pycnococcus</taxon>
    </lineage>
</organism>
<evidence type="ECO:0000313" key="5">
    <source>
        <dbReference type="Proteomes" id="UP000660262"/>
    </source>
</evidence>
<dbReference type="PROSITE" id="PS00018">
    <property type="entry name" value="EF_HAND_1"/>
    <property type="match status" value="1"/>
</dbReference>
<dbReference type="Proteomes" id="UP000660262">
    <property type="component" value="Unassembled WGS sequence"/>
</dbReference>
<dbReference type="InterPro" id="IPR018247">
    <property type="entry name" value="EF_Hand_1_Ca_BS"/>
</dbReference>
<name>A0A830I4T1_9CHLO</name>
<feature type="region of interest" description="Disordered" evidence="2">
    <location>
        <begin position="378"/>
        <end position="457"/>
    </location>
</feature>
<evidence type="ECO:0000256" key="2">
    <source>
        <dbReference type="SAM" id="MobiDB-lite"/>
    </source>
</evidence>
<dbReference type="GO" id="GO:0005509">
    <property type="term" value="F:calcium ion binding"/>
    <property type="evidence" value="ECO:0007669"/>
    <property type="project" value="InterPro"/>
</dbReference>
<dbReference type="InterPro" id="IPR002048">
    <property type="entry name" value="EF_hand_dom"/>
</dbReference>
<feature type="region of interest" description="Disordered" evidence="2">
    <location>
        <begin position="582"/>
        <end position="646"/>
    </location>
</feature>
<feature type="domain" description="EF-hand" evidence="3">
    <location>
        <begin position="143"/>
        <end position="178"/>
    </location>
</feature>
<reference evidence="4" key="1">
    <citation type="submission" date="2020-10" db="EMBL/GenBank/DDBJ databases">
        <title>Unveiling of a novel bifunctional photoreceptor, Dualchrome1, isolated from a cosmopolitan green alga.</title>
        <authorList>
            <person name="Suzuki S."/>
            <person name="Kawachi M."/>
        </authorList>
    </citation>
    <scope>NUCLEOTIDE SEQUENCE</scope>
    <source>
        <strain evidence="4">NIES 2893</strain>
    </source>
</reference>
<accession>A0A830I4T1</accession>
<evidence type="ECO:0000256" key="1">
    <source>
        <dbReference type="ARBA" id="ARBA00022837"/>
    </source>
</evidence>
<dbReference type="EMBL" id="BNJQ01000038">
    <property type="protein sequence ID" value="GHP12107.1"/>
    <property type="molecule type" value="Genomic_DNA"/>
</dbReference>
<feature type="compositionally biased region" description="Gly residues" evidence="2">
    <location>
        <begin position="304"/>
        <end position="316"/>
    </location>
</feature>
<comment type="caution">
    <text evidence="4">The sequence shown here is derived from an EMBL/GenBank/DDBJ whole genome shotgun (WGS) entry which is preliminary data.</text>
</comment>
<dbReference type="InterPro" id="IPR011992">
    <property type="entry name" value="EF-hand-dom_pair"/>
</dbReference>
<dbReference type="Pfam" id="PF00036">
    <property type="entry name" value="EF-hand_1"/>
    <property type="match status" value="1"/>
</dbReference>
<proteinExistence type="predicted"/>
<sequence length="646" mass="69183">MLLHAATSAARAIDDAPPSRAAVFPSIPVAPPPVAPLHSPLYLPPSASPSARYPSNSWTSFVPSVVARLYPVPTASSILTLADLQCRDRLRDAARLLPLLPDEAIARMLGSSLTECFRADPAHVAYLVLQILICFGPSTLSPGVHDKVTFAFHLFDVDGSGTISVDEFVAAFKQGYRAQAWGEQSGAVIGDAARTRFTTLVEEVGGKNREVNMHAFRVLVAKHPAAFAYPFTMWNVMAEYSKAAGIVVRELERQGTVDSFLRDVAGRHVRHDEDPMYAHATTNANSKGRGRSNEPRRVAPYSGMDGGGGGGGGGGRSNMLQRASNSFRRASISLQNAFSPKDGARAGRGGGGGGGGGPNMLQRAGNSFRRASISMQKAFSPNRGNNYPPAQDGSRYDEYGSHRDRERNGYGHMQQGYYSSPARPYNDGGGYNCSEYNDDGDTQLGNPYSRAASRGDDRFSNNRVGGYYGNGANPEYSGYNGNHANGGGYHEGYANPEYSNYGAMDRQHGDGVRSNPEYESRMAAKDSLFVTTSGRLLDASSISQARTVMQKGPLRKTSSRRGSIMEAMKNIANGFSMEAFARGSPEKQAPTGGGGGGGGRSNMLQRAGNSFRRASISMQKAFRPSRGSGGKQAPQQKGPRRRTRGS</sequence>
<feature type="compositionally biased region" description="Gly residues" evidence="2">
    <location>
        <begin position="591"/>
        <end position="600"/>
    </location>
</feature>
<dbReference type="AlphaFoldDB" id="A0A830I4T1"/>
<evidence type="ECO:0000259" key="3">
    <source>
        <dbReference type="PROSITE" id="PS50222"/>
    </source>
</evidence>
<dbReference type="Gene3D" id="1.10.238.10">
    <property type="entry name" value="EF-hand"/>
    <property type="match status" value="1"/>
</dbReference>
<feature type="compositionally biased region" description="Basic and acidic residues" evidence="2">
    <location>
        <begin position="394"/>
        <end position="409"/>
    </location>
</feature>
<dbReference type="SUPFAM" id="SSF47473">
    <property type="entry name" value="EF-hand"/>
    <property type="match status" value="1"/>
</dbReference>
<dbReference type="PROSITE" id="PS50222">
    <property type="entry name" value="EF_HAND_2"/>
    <property type="match status" value="1"/>
</dbReference>
<feature type="region of interest" description="Disordered" evidence="2">
    <location>
        <begin position="274"/>
        <end position="320"/>
    </location>
</feature>
<feature type="region of interest" description="Disordered" evidence="2">
    <location>
        <begin position="335"/>
        <end position="363"/>
    </location>
</feature>
<keyword evidence="5" id="KW-1185">Reference proteome</keyword>
<keyword evidence="1" id="KW-0106">Calcium</keyword>
<protein>
    <recommendedName>
        <fullName evidence="3">EF-hand domain-containing protein</fullName>
    </recommendedName>
</protein>
<feature type="compositionally biased region" description="Gly residues" evidence="2">
    <location>
        <begin position="346"/>
        <end position="358"/>
    </location>
</feature>
<gene>
    <name evidence="4" type="ORF">PPROV_001083400</name>
</gene>
<dbReference type="SMART" id="SM00054">
    <property type="entry name" value="EFh"/>
    <property type="match status" value="1"/>
</dbReference>